<feature type="region of interest" description="Disordered" evidence="1">
    <location>
        <begin position="257"/>
        <end position="277"/>
    </location>
</feature>
<name>A0A811KAW9_9BILA</name>
<feature type="compositionally biased region" description="Basic residues" evidence="1">
    <location>
        <begin position="266"/>
        <end position="277"/>
    </location>
</feature>
<feature type="region of interest" description="Disordered" evidence="1">
    <location>
        <begin position="45"/>
        <end position="66"/>
    </location>
</feature>
<keyword evidence="3" id="KW-1185">Reference proteome</keyword>
<feature type="region of interest" description="Disordered" evidence="1">
    <location>
        <begin position="95"/>
        <end position="117"/>
    </location>
</feature>
<reference evidence="2" key="1">
    <citation type="submission" date="2020-09" db="EMBL/GenBank/DDBJ databases">
        <authorList>
            <person name="Kikuchi T."/>
        </authorList>
    </citation>
    <scope>NUCLEOTIDE SEQUENCE</scope>
    <source>
        <strain evidence="2">SH1</strain>
    </source>
</reference>
<organism evidence="2 3">
    <name type="scientific">Bursaphelenchus okinawaensis</name>
    <dbReference type="NCBI Taxonomy" id="465554"/>
    <lineage>
        <taxon>Eukaryota</taxon>
        <taxon>Metazoa</taxon>
        <taxon>Ecdysozoa</taxon>
        <taxon>Nematoda</taxon>
        <taxon>Chromadorea</taxon>
        <taxon>Rhabditida</taxon>
        <taxon>Tylenchina</taxon>
        <taxon>Tylenchomorpha</taxon>
        <taxon>Aphelenchoidea</taxon>
        <taxon>Aphelenchoididae</taxon>
        <taxon>Bursaphelenchus</taxon>
    </lineage>
</organism>
<sequence>MFQNHRSFERSINYEKKKVLSSNKRGHLLCRLAAFDIPTVPKQVSSPLPHQTHRIYEPDHVNSRSWNDDYQAEEKPAYQPGGVKVTAVVRGTSSTLFPRSNEHSSSSASSQRLTNISPVLSYQPSPLSISTYSTDNPEKRPDKLARECKDLWKTRKSIAYDYERPKASSLLLIHNTSTDIASDDPSTSFESNTIAVDASIQESSRSHVSAEVRRQKYKSLLLNRRASSRRKKRVGSVNLNYYSNILDEVTEPSSSFKDSDSSMSFRVRRPSNKHKGNRVIRATSLAIKSMNKRRNDYVTCSYDRPERDYSVDKTSDSIFKDFIRVDPEYDEYYRPRTPTLPSRLRPIDYNYSNRPVSHSIDYYANYLA</sequence>
<evidence type="ECO:0000256" key="1">
    <source>
        <dbReference type="SAM" id="MobiDB-lite"/>
    </source>
</evidence>
<dbReference type="EMBL" id="CAJFCW020000002">
    <property type="protein sequence ID" value="CAG9095055.1"/>
    <property type="molecule type" value="Genomic_DNA"/>
</dbReference>
<dbReference type="AlphaFoldDB" id="A0A811KAW9"/>
<dbReference type="Proteomes" id="UP000783686">
    <property type="component" value="Unassembled WGS sequence"/>
</dbReference>
<dbReference type="EMBL" id="CAJFDH010000002">
    <property type="protein sequence ID" value="CAD5212094.1"/>
    <property type="molecule type" value="Genomic_DNA"/>
</dbReference>
<comment type="caution">
    <text evidence="2">The sequence shown here is derived from an EMBL/GenBank/DDBJ whole genome shotgun (WGS) entry which is preliminary data.</text>
</comment>
<proteinExistence type="predicted"/>
<protein>
    <submittedName>
        <fullName evidence="2">Uncharacterized protein</fullName>
    </submittedName>
</protein>
<dbReference type="Proteomes" id="UP000614601">
    <property type="component" value="Unassembled WGS sequence"/>
</dbReference>
<accession>A0A811KAW9</accession>
<evidence type="ECO:0000313" key="2">
    <source>
        <dbReference type="EMBL" id="CAD5212094.1"/>
    </source>
</evidence>
<dbReference type="OrthoDB" id="6247020at2759"/>
<gene>
    <name evidence="2" type="ORF">BOKJ2_LOCUS4031</name>
</gene>
<evidence type="ECO:0000313" key="3">
    <source>
        <dbReference type="Proteomes" id="UP000614601"/>
    </source>
</evidence>